<name>X0S782_9ZZZZ</name>
<dbReference type="EMBL" id="BARS01002720">
    <property type="protein sequence ID" value="GAF71797.1"/>
    <property type="molecule type" value="Genomic_DNA"/>
</dbReference>
<accession>X0S782</accession>
<comment type="caution">
    <text evidence="1">The sequence shown here is derived from an EMBL/GenBank/DDBJ whole genome shotgun (WGS) entry which is preliminary data.</text>
</comment>
<gene>
    <name evidence="1" type="ORF">S01H1_05217</name>
</gene>
<organism evidence="1">
    <name type="scientific">marine sediment metagenome</name>
    <dbReference type="NCBI Taxonomy" id="412755"/>
    <lineage>
        <taxon>unclassified sequences</taxon>
        <taxon>metagenomes</taxon>
        <taxon>ecological metagenomes</taxon>
    </lineage>
</organism>
<reference evidence="1" key="1">
    <citation type="journal article" date="2014" name="Front. Microbiol.">
        <title>High frequency of phylogenetically diverse reductive dehalogenase-homologous genes in deep subseafloor sedimentary metagenomes.</title>
        <authorList>
            <person name="Kawai M."/>
            <person name="Futagami T."/>
            <person name="Toyoda A."/>
            <person name="Takaki Y."/>
            <person name="Nishi S."/>
            <person name="Hori S."/>
            <person name="Arai W."/>
            <person name="Tsubouchi T."/>
            <person name="Morono Y."/>
            <person name="Uchiyama I."/>
            <person name="Ito T."/>
            <person name="Fujiyama A."/>
            <person name="Inagaki F."/>
            <person name="Takami H."/>
        </authorList>
    </citation>
    <scope>NUCLEOTIDE SEQUENCE</scope>
    <source>
        <strain evidence="1">Expedition CK06-06</strain>
    </source>
</reference>
<evidence type="ECO:0000313" key="1">
    <source>
        <dbReference type="EMBL" id="GAF71797.1"/>
    </source>
</evidence>
<dbReference type="AlphaFoldDB" id="X0S782"/>
<protein>
    <submittedName>
        <fullName evidence="1">Uncharacterized protein</fullName>
    </submittedName>
</protein>
<proteinExistence type="predicted"/>
<sequence>MGIKLAGIDVSGIINEEIGNKVLTDAAAHDAILHIVAGGARTGNLTGGTNPSETDKTCKGFIDSKDHERIGGTLVEDGDVVVVLIGDSIQDAAVPEVKDKVTIEGDKYNVKALDRDPAAATYTLLCKTL</sequence>